<evidence type="ECO:0000256" key="5">
    <source>
        <dbReference type="ARBA" id="ARBA00022692"/>
    </source>
</evidence>
<evidence type="ECO:0000256" key="11">
    <source>
        <dbReference type="ARBA" id="ARBA00023170"/>
    </source>
</evidence>
<evidence type="ECO:0000256" key="1">
    <source>
        <dbReference type="ARBA" id="ARBA00004309"/>
    </source>
</evidence>
<comment type="subcellular location">
    <subcellularLocation>
        <location evidence="2">Cell membrane</location>
        <topology evidence="2">Multi-pass membrane protein</topology>
    </subcellularLocation>
    <subcellularLocation>
        <location evidence="1">Cell projection</location>
        <location evidence="1">Cilium membrane</location>
    </subcellularLocation>
</comment>
<dbReference type="PANTHER" id="PTHR22752:SF10">
    <property type="entry name" value="G-PROTEIN COUPLED RECEPTOR 161"/>
    <property type="match status" value="1"/>
</dbReference>
<evidence type="ECO:0000256" key="15">
    <source>
        <dbReference type="SAM" id="Phobius"/>
    </source>
</evidence>
<evidence type="ECO:0000256" key="4">
    <source>
        <dbReference type="ARBA" id="ARBA00022475"/>
    </source>
</evidence>
<keyword evidence="7" id="KW-0297">G-protein coupled receptor</keyword>
<dbReference type="GeneID" id="102805989"/>
<dbReference type="RefSeq" id="XP_006822210.1">
    <property type="nucleotide sequence ID" value="XM_006822147.1"/>
</dbReference>
<sequence>MALVMLDMDIMNKSIINDTVYVNDTLPENDVLFLHNTTFEMAFLSVIAILGLFGNILVLVVYCQKKYSTSNASLYMQHLAWGDLLAVIVVAFIITESYPSTWHILWRADIQCIIQRTLRFVGFHNTLGITLAIAIDRYYAICHALHYRARLTIFRTKIAILCVWIASVLTALPFGWSFRTQYGGLDNIKTEKSSYACSHIIMSEPYYCAFPDIRQATATNIRGTKAKQSPESKQRDLRHHAECTNGATTSSGIICQVSTTCKKSDNEECTICTKLSEMKAYSTKCSELAEKIDILMMSPYFKQGNVDENVLPSRLVGNCNTSFQPEDVV</sequence>
<keyword evidence="5 15" id="KW-0812">Transmembrane</keyword>
<feature type="transmembrane region" description="Helical" evidence="15">
    <location>
        <begin position="127"/>
        <end position="146"/>
    </location>
</feature>
<name>A0ABM0MQB9_SACKO</name>
<evidence type="ECO:0000256" key="8">
    <source>
        <dbReference type="ARBA" id="ARBA00023069"/>
    </source>
</evidence>
<keyword evidence="14" id="KW-0966">Cell projection</keyword>
<keyword evidence="6 15" id="KW-1133">Transmembrane helix</keyword>
<evidence type="ECO:0000256" key="9">
    <source>
        <dbReference type="ARBA" id="ARBA00023136"/>
    </source>
</evidence>
<keyword evidence="4" id="KW-1003">Cell membrane</keyword>
<keyword evidence="9 15" id="KW-0472">Membrane</keyword>
<evidence type="ECO:0000256" key="14">
    <source>
        <dbReference type="ARBA" id="ARBA00023273"/>
    </source>
</evidence>
<keyword evidence="10" id="KW-1015">Disulfide bond</keyword>
<dbReference type="CDD" id="cd00637">
    <property type="entry name" value="7tm_classA_rhodopsin-like"/>
    <property type="match status" value="1"/>
</dbReference>
<evidence type="ECO:0000313" key="17">
    <source>
        <dbReference type="Proteomes" id="UP000694865"/>
    </source>
</evidence>
<proteinExistence type="predicted"/>
<evidence type="ECO:0000259" key="16">
    <source>
        <dbReference type="PROSITE" id="PS50262"/>
    </source>
</evidence>
<reference evidence="18" key="1">
    <citation type="submission" date="2025-08" db="UniProtKB">
        <authorList>
            <consortium name="RefSeq"/>
        </authorList>
    </citation>
    <scope>IDENTIFICATION</scope>
    <source>
        <tissue evidence="18">Testes</tissue>
    </source>
</reference>
<keyword evidence="8" id="KW-0969">Cilium</keyword>
<dbReference type="InterPro" id="IPR000276">
    <property type="entry name" value="GPCR_Rhodpsn"/>
</dbReference>
<dbReference type="Proteomes" id="UP000694865">
    <property type="component" value="Unplaced"/>
</dbReference>
<organism evidence="17 18">
    <name type="scientific">Saccoglossus kowalevskii</name>
    <name type="common">Acorn worm</name>
    <dbReference type="NCBI Taxonomy" id="10224"/>
    <lineage>
        <taxon>Eukaryota</taxon>
        <taxon>Metazoa</taxon>
        <taxon>Hemichordata</taxon>
        <taxon>Enteropneusta</taxon>
        <taxon>Harrimaniidae</taxon>
        <taxon>Saccoglossus</taxon>
    </lineage>
</organism>
<dbReference type="PROSITE" id="PS50262">
    <property type="entry name" value="G_PROTEIN_RECEP_F1_2"/>
    <property type="match status" value="1"/>
</dbReference>
<dbReference type="Pfam" id="PF00001">
    <property type="entry name" value="7tm_1"/>
    <property type="match status" value="1"/>
</dbReference>
<evidence type="ECO:0000256" key="2">
    <source>
        <dbReference type="ARBA" id="ARBA00004651"/>
    </source>
</evidence>
<evidence type="ECO:0000256" key="3">
    <source>
        <dbReference type="ARBA" id="ARBA00022473"/>
    </source>
</evidence>
<dbReference type="SUPFAM" id="SSF81321">
    <property type="entry name" value="Family A G protein-coupled receptor-like"/>
    <property type="match status" value="1"/>
</dbReference>
<feature type="transmembrane region" description="Helical" evidence="15">
    <location>
        <begin position="158"/>
        <end position="178"/>
    </location>
</feature>
<evidence type="ECO:0000313" key="18">
    <source>
        <dbReference type="RefSeq" id="XP_006822210.1"/>
    </source>
</evidence>
<feature type="transmembrane region" description="Helical" evidence="15">
    <location>
        <begin position="41"/>
        <end position="62"/>
    </location>
</feature>
<evidence type="ECO:0000256" key="7">
    <source>
        <dbReference type="ARBA" id="ARBA00023040"/>
    </source>
</evidence>
<evidence type="ECO:0000256" key="6">
    <source>
        <dbReference type="ARBA" id="ARBA00022989"/>
    </source>
</evidence>
<dbReference type="PANTHER" id="PTHR22752">
    <property type="entry name" value="G PROTEIN-COUPLED RECEPTOR"/>
    <property type="match status" value="1"/>
</dbReference>
<feature type="domain" description="G-protein coupled receptors family 1 profile" evidence="16">
    <location>
        <begin position="54"/>
        <end position="173"/>
    </location>
</feature>
<keyword evidence="17" id="KW-1185">Reference proteome</keyword>
<keyword evidence="11" id="KW-0675">Receptor</keyword>
<keyword evidence="3" id="KW-0217">Developmental protein</keyword>
<evidence type="ECO:0000256" key="10">
    <source>
        <dbReference type="ARBA" id="ARBA00023157"/>
    </source>
</evidence>
<gene>
    <name evidence="18" type="primary">LOC102805989</name>
</gene>
<evidence type="ECO:0000256" key="13">
    <source>
        <dbReference type="ARBA" id="ARBA00023224"/>
    </source>
</evidence>
<dbReference type="InterPro" id="IPR017452">
    <property type="entry name" value="GPCR_Rhodpsn_7TM"/>
</dbReference>
<accession>A0ABM0MQB9</accession>
<protein>
    <submittedName>
        <fullName evidence="18">C-X-C chemokine receptor type 5-like</fullName>
    </submittedName>
</protein>
<keyword evidence="13" id="KW-0807">Transducer</keyword>
<evidence type="ECO:0000256" key="12">
    <source>
        <dbReference type="ARBA" id="ARBA00023180"/>
    </source>
</evidence>
<dbReference type="PRINTS" id="PR00237">
    <property type="entry name" value="GPCRRHODOPSN"/>
</dbReference>
<dbReference type="Gene3D" id="1.20.1070.10">
    <property type="entry name" value="Rhodopsin 7-helix transmembrane proteins"/>
    <property type="match status" value="1"/>
</dbReference>
<keyword evidence="12" id="KW-0325">Glycoprotein</keyword>